<organism evidence="2 3">
    <name type="scientific">Desulfosporosinus fructosivorans</name>
    <dbReference type="NCBI Taxonomy" id="2018669"/>
    <lineage>
        <taxon>Bacteria</taxon>
        <taxon>Bacillati</taxon>
        <taxon>Bacillota</taxon>
        <taxon>Clostridia</taxon>
        <taxon>Eubacteriales</taxon>
        <taxon>Desulfitobacteriaceae</taxon>
        <taxon>Desulfosporosinus</taxon>
    </lineage>
</organism>
<sequence>MVKLWKVGILLFNEVEVLDFAGPFEVFSITNYPESSFKPFDVKTVAQSRKIVRARNGLQVVPDCCFADNPKFDILIVPGGYGAEEIEINNILVIDWLKEQMAKVSLMASVCTGAFLLAKAGLLDGKRVTTHWMDIDRLEKEFEKVTVERGVKYVDEGSIITAGGVSAGINMSIYIVTKLLGEKVGLSTANRMEYDICN</sequence>
<accession>A0A4Z0R7C1</accession>
<dbReference type="EMBL" id="SPQQ01000004">
    <property type="protein sequence ID" value="TGE37907.1"/>
    <property type="molecule type" value="Genomic_DNA"/>
</dbReference>
<name>A0A4Z0R7C1_9FIRM</name>
<dbReference type="AlphaFoldDB" id="A0A4Z0R7C1"/>
<dbReference type="SUPFAM" id="SSF52317">
    <property type="entry name" value="Class I glutamine amidotransferase-like"/>
    <property type="match status" value="1"/>
</dbReference>
<dbReference type="CDD" id="cd03139">
    <property type="entry name" value="GATase1_PfpI_2"/>
    <property type="match status" value="1"/>
</dbReference>
<protein>
    <submittedName>
        <fullName evidence="2">DJ-1/PfpI family protein</fullName>
    </submittedName>
</protein>
<reference evidence="2 3" key="1">
    <citation type="submission" date="2019-03" db="EMBL/GenBank/DDBJ databases">
        <title>Draft Genome Sequence of Desulfosporosinus fructosivorans Strain 63.6F, Isolated from Marine Sediment in the Baltic Sea.</title>
        <authorList>
            <person name="Hausmann B."/>
            <person name="Vandieken V."/>
            <person name="Pjevac P."/>
            <person name="Schreck K."/>
            <person name="Herbold C.W."/>
            <person name="Loy A."/>
        </authorList>
    </citation>
    <scope>NUCLEOTIDE SEQUENCE [LARGE SCALE GENOMIC DNA]</scope>
    <source>
        <strain evidence="2 3">63.6F</strain>
    </source>
</reference>
<dbReference type="RefSeq" id="WP_135547859.1">
    <property type="nucleotide sequence ID" value="NZ_SPQQ01000004.1"/>
</dbReference>
<dbReference type="Proteomes" id="UP000298460">
    <property type="component" value="Unassembled WGS sequence"/>
</dbReference>
<dbReference type="InterPro" id="IPR029062">
    <property type="entry name" value="Class_I_gatase-like"/>
</dbReference>
<comment type="caution">
    <text evidence="2">The sequence shown here is derived from an EMBL/GenBank/DDBJ whole genome shotgun (WGS) entry which is preliminary data.</text>
</comment>
<feature type="domain" description="DJ-1/PfpI" evidence="1">
    <location>
        <begin position="6"/>
        <end position="176"/>
    </location>
</feature>
<evidence type="ECO:0000313" key="2">
    <source>
        <dbReference type="EMBL" id="TGE37907.1"/>
    </source>
</evidence>
<evidence type="ECO:0000259" key="1">
    <source>
        <dbReference type="Pfam" id="PF01965"/>
    </source>
</evidence>
<gene>
    <name evidence="2" type="ORF">E4K67_12225</name>
</gene>
<keyword evidence="3" id="KW-1185">Reference proteome</keyword>
<evidence type="ECO:0000313" key="3">
    <source>
        <dbReference type="Proteomes" id="UP000298460"/>
    </source>
</evidence>
<dbReference type="InterPro" id="IPR052158">
    <property type="entry name" value="INH-QAR"/>
</dbReference>
<dbReference type="InterPro" id="IPR002818">
    <property type="entry name" value="DJ-1/PfpI"/>
</dbReference>
<dbReference type="GO" id="GO:0006355">
    <property type="term" value="P:regulation of DNA-templated transcription"/>
    <property type="evidence" value="ECO:0007669"/>
    <property type="project" value="TreeGrafter"/>
</dbReference>
<dbReference type="PANTHER" id="PTHR43130">
    <property type="entry name" value="ARAC-FAMILY TRANSCRIPTIONAL REGULATOR"/>
    <property type="match status" value="1"/>
</dbReference>
<dbReference type="PANTHER" id="PTHR43130:SF14">
    <property type="entry name" value="DJ-1_PFPI DOMAIN-CONTAINING PROTEIN"/>
    <property type="match status" value="1"/>
</dbReference>
<dbReference type="Pfam" id="PF01965">
    <property type="entry name" value="DJ-1_PfpI"/>
    <property type="match status" value="1"/>
</dbReference>
<dbReference type="OrthoDB" id="6382410at2"/>
<dbReference type="Gene3D" id="3.40.50.880">
    <property type="match status" value="1"/>
</dbReference>
<proteinExistence type="predicted"/>